<evidence type="ECO:0000256" key="6">
    <source>
        <dbReference type="HAMAP-Rule" id="MF_01915"/>
    </source>
</evidence>
<dbReference type="Proteomes" id="UP001142444">
    <property type="component" value="Unassembled WGS sequence"/>
</dbReference>
<name>A0A9X4G1T2_ACTEU</name>
<dbReference type="PANTHER" id="PTHR37481:SF1">
    <property type="entry name" value="LIPOPOLYSACCHARIDE EXPORT SYSTEM PROTEIN LPTC"/>
    <property type="match status" value="1"/>
</dbReference>
<dbReference type="InterPro" id="IPR010664">
    <property type="entry name" value="LipoPS_assembly_LptC-rel"/>
</dbReference>
<comment type="subcellular location">
    <subcellularLocation>
        <location evidence="6">Cell inner membrane</location>
        <topology evidence="6">Single-pass membrane protein</topology>
    </subcellularLocation>
</comment>
<keyword evidence="4 6" id="KW-1133">Transmembrane helix</keyword>
<comment type="similarity">
    <text evidence="6 7">Belongs to the LptC family.</text>
</comment>
<dbReference type="GO" id="GO:0005886">
    <property type="term" value="C:plasma membrane"/>
    <property type="evidence" value="ECO:0007669"/>
    <property type="project" value="UniProtKB-SubCell"/>
</dbReference>
<evidence type="ECO:0000256" key="2">
    <source>
        <dbReference type="ARBA" id="ARBA00022519"/>
    </source>
</evidence>
<dbReference type="HAMAP" id="MF_01915">
    <property type="entry name" value="LPS_assembly_LptC"/>
    <property type="match status" value="1"/>
</dbReference>
<keyword evidence="3 6" id="KW-0812">Transmembrane</keyword>
<organism evidence="8 9">
    <name type="scientific">Actinobacillus equuli subsp. equuli</name>
    <dbReference type="NCBI Taxonomy" id="202947"/>
    <lineage>
        <taxon>Bacteria</taxon>
        <taxon>Pseudomonadati</taxon>
        <taxon>Pseudomonadota</taxon>
        <taxon>Gammaproteobacteria</taxon>
        <taxon>Pasteurellales</taxon>
        <taxon>Pasteurellaceae</taxon>
        <taxon>Actinobacillus</taxon>
    </lineage>
</organism>
<dbReference type="GO" id="GO:0030288">
    <property type="term" value="C:outer membrane-bounded periplasmic space"/>
    <property type="evidence" value="ECO:0007669"/>
    <property type="project" value="TreeGrafter"/>
</dbReference>
<evidence type="ECO:0000256" key="4">
    <source>
        <dbReference type="ARBA" id="ARBA00022989"/>
    </source>
</evidence>
<keyword evidence="2 6" id="KW-0997">Cell inner membrane</keyword>
<protein>
    <recommendedName>
        <fullName evidence="6 7">Lipopolysaccharide export system protein LptC</fullName>
    </recommendedName>
</protein>
<dbReference type="Pfam" id="PF06835">
    <property type="entry name" value="LptC"/>
    <property type="match status" value="1"/>
</dbReference>
<evidence type="ECO:0000256" key="5">
    <source>
        <dbReference type="ARBA" id="ARBA00023136"/>
    </source>
</evidence>
<comment type="function">
    <text evidence="6">Involved in the assembly of lipopolysaccharide (LPS). Required for the translocation of LPS from the inner membrane to the outer membrane. Facilitates the transfer of LPS from the inner membrane to the periplasmic protein LptA. Could be a docking site for LptA.</text>
</comment>
<evidence type="ECO:0000256" key="3">
    <source>
        <dbReference type="ARBA" id="ARBA00022692"/>
    </source>
</evidence>
<comment type="caution">
    <text evidence="8">The sequence shown here is derived from an EMBL/GenBank/DDBJ whole genome shotgun (WGS) entry which is preliminary data.</text>
</comment>
<proteinExistence type="inferred from homology"/>
<keyword evidence="5 6" id="KW-0472">Membrane</keyword>
<dbReference type="NCBIfam" id="TIGR04409">
    <property type="entry name" value="LptC_YrbK"/>
    <property type="match status" value="1"/>
</dbReference>
<evidence type="ECO:0000256" key="1">
    <source>
        <dbReference type="ARBA" id="ARBA00022475"/>
    </source>
</evidence>
<dbReference type="RefSeq" id="WP_275217027.1">
    <property type="nucleotide sequence ID" value="NZ_JAPHVQ010000001.1"/>
</dbReference>
<dbReference type="GO" id="GO:0043165">
    <property type="term" value="P:Gram-negative-bacterium-type cell outer membrane assembly"/>
    <property type="evidence" value="ECO:0007669"/>
    <property type="project" value="UniProtKB-UniRule"/>
</dbReference>
<dbReference type="InterPro" id="IPR026265">
    <property type="entry name" value="LptC"/>
</dbReference>
<dbReference type="AlphaFoldDB" id="A0A9X4G1T2"/>
<dbReference type="InterPro" id="IPR052363">
    <property type="entry name" value="LPS_export_LptC"/>
</dbReference>
<dbReference type="PIRSF" id="PIRSF028513">
    <property type="entry name" value="LptC"/>
    <property type="match status" value="1"/>
</dbReference>
<dbReference type="Gene3D" id="2.60.450.10">
    <property type="entry name" value="Lipopolysaccharide (LPS) transport protein A like domain"/>
    <property type="match status" value="1"/>
</dbReference>
<keyword evidence="9" id="KW-1185">Reference proteome</keyword>
<reference evidence="8" key="2">
    <citation type="journal article" date="2023" name="Pathogens">
        <title>Pathological Features and Genomic Characterization of an Actinobacillus equuli subsp. equuli Bearing Unique Virulence-Associated Genes from an Adult Horse with Pleuropneumonia.</title>
        <authorList>
            <person name="Kamali M."/>
            <person name="Carossino M."/>
            <person name="Del Piero F."/>
            <person name="Peak L."/>
            <person name="Mitchell M.S."/>
            <person name="Willette J."/>
            <person name="Baker R."/>
            <person name="Li F."/>
            <person name="Kenez A."/>
            <person name="Balasuriya U.B.R."/>
            <person name="Go Y.Y."/>
        </authorList>
    </citation>
    <scope>NUCLEOTIDE SEQUENCE</scope>
    <source>
        <strain evidence="8">4524</strain>
    </source>
</reference>
<reference evidence="8" key="1">
    <citation type="submission" date="2022-11" db="EMBL/GenBank/DDBJ databases">
        <authorList>
            <person name="Kamali M."/>
            <person name="Peak L."/>
            <person name="Go Y.Y."/>
            <person name="Balasuriya U.B.R."/>
            <person name="Carossino M."/>
        </authorList>
    </citation>
    <scope>NUCLEOTIDE SEQUENCE</scope>
    <source>
        <strain evidence="8">4524</strain>
    </source>
</reference>
<dbReference type="PANTHER" id="PTHR37481">
    <property type="entry name" value="LIPOPOLYSACCHARIDE EXPORT SYSTEM PROTEIN LPTC"/>
    <property type="match status" value="1"/>
</dbReference>
<dbReference type="GO" id="GO:0015221">
    <property type="term" value="F:lipopolysaccharide transmembrane transporter activity"/>
    <property type="evidence" value="ECO:0007669"/>
    <property type="project" value="InterPro"/>
</dbReference>
<evidence type="ECO:0000313" key="8">
    <source>
        <dbReference type="EMBL" id="MDE8033692.1"/>
    </source>
</evidence>
<keyword evidence="1 6" id="KW-1003">Cell membrane</keyword>
<dbReference type="GO" id="GO:0017089">
    <property type="term" value="F:glycolipid transfer activity"/>
    <property type="evidence" value="ECO:0007669"/>
    <property type="project" value="TreeGrafter"/>
</dbReference>
<sequence>MNIRLNIILLVIAAALGGWYMSQQTPETNGLDQLIKKEGNPDYTGNKMTTSVYDLKGNPQYFAQADEIKRYESSERTEFLNPFVDLFDAQTALKQWKVSAKHAEITKEKMLNLSGNVKIEALDPTSRLQRVETDKLTVDLNTQDIFTESEVKSVGLGFTTSGVGLKGNLKQQVATLTKNVKTYIEPTVIRQSNEKEKSETQSPKDVQ</sequence>
<comment type="function">
    <text evidence="7">Required for the translocation of lipopolysaccharide (LPS) from the inner membrane to the outer membrane.</text>
</comment>
<dbReference type="EMBL" id="JAPHVQ010000001">
    <property type="protein sequence ID" value="MDE8033692.1"/>
    <property type="molecule type" value="Genomic_DNA"/>
</dbReference>
<accession>A0A9X4G1T2</accession>
<evidence type="ECO:0000256" key="7">
    <source>
        <dbReference type="PIRNR" id="PIRNR028513"/>
    </source>
</evidence>
<evidence type="ECO:0000313" key="9">
    <source>
        <dbReference type="Proteomes" id="UP001142444"/>
    </source>
</evidence>
<gene>
    <name evidence="6 8" type="primary">lptC</name>
    <name evidence="8" type="ORF">OQ257_00690</name>
</gene>
<comment type="subunit">
    <text evidence="6">Component of the lipopolysaccharide transport and assembly complex. Interacts with LptA and the LptBFG transporter complex.</text>
</comment>